<dbReference type="SMART" id="SM00355">
    <property type="entry name" value="ZnF_C2H2"/>
    <property type="match status" value="4"/>
</dbReference>
<keyword evidence="12" id="KW-0472">Membrane</keyword>
<keyword evidence="7" id="KW-0238">DNA-binding</keyword>
<protein>
    <recommendedName>
        <fullName evidence="13">C2H2-type domain-containing protein</fullName>
    </recommendedName>
</protein>
<feature type="compositionally biased region" description="Basic and acidic residues" evidence="11">
    <location>
        <begin position="185"/>
        <end position="195"/>
    </location>
</feature>
<feature type="transmembrane region" description="Helical" evidence="12">
    <location>
        <begin position="82"/>
        <end position="102"/>
    </location>
</feature>
<keyword evidence="2" id="KW-0479">Metal-binding</keyword>
<dbReference type="OrthoDB" id="6155966at2759"/>
<keyword evidence="4 10" id="KW-0863">Zinc-finger</keyword>
<keyword evidence="12" id="KW-0812">Transmembrane</keyword>
<dbReference type="PANTHER" id="PTHR23235:SF142">
    <property type="entry name" value="ZINC FINGER PROTEIN 384"/>
    <property type="match status" value="1"/>
</dbReference>
<dbReference type="PANTHER" id="PTHR23235">
    <property type="entry name" value="KRUEPPEL-LIKE TRANSCRIPTION FACTOR"/>
    <property type="match status" value="1"/>
</dbReference>
<keyword evidence="6" id="KW-0805">Transcription regulation</keyword>
<evidence type="ECO:0000259" key="13">
    <source>
        <dbReference type="PROSITE" id="PS50157"/>
    </source>
</evidence>
<feature type="domain" description="C2H2-type" evidence="13">
    <location>
        <begin position="232"/>
        <end position="259"/>
    </location>
</feature>
<feature type="compositionally biased region" description="Low complexity" evidence="11">
    <location>
        <begin position="25"/>
        <end position="44"/>
    </location>
</feature>
<dbReference type="Gene3D" id="3.30.160.60">
    <property type="entry name" value="Classic Zinc Finger"/>
    <property type="match status" value="4"/>
</dbReference>
<evidence type="ECO:0000256" key="8">
    <source>
        <dbReference type="ARBA" id="ARBA00023163"/>
    </source>
</evidence>
<sequence>MSRHVLLSRLAEQFWQSSSPPPAHRYPSPERSVSPRSPSSTRSPPRSPDLLSHNRIEPLQLGDIELAGRALKQYARATELGALMYCSGLGALYGGAGMWPLLMPRASPQFACSSVDPVRHTPPRDDDEEELPLNLSTKNRQIWSPGSACEREQDDLGSPLLKWDLRGDTDTPLELVKRCRSSPDTSERPPSEEPVRCPSAPPQQTYQLSAPQPTDTNFSLLLKNENKNEKSFQCKQCGKCFKRSSTLSTHLLIHSDTRPYPCQYCGKRFHQKSDMKKHTYIHTGEKPHKCVVCSKAFSQSSNLITHMRKHTGYKPFSCGLCDKAFQRKVDLRRHRDSQHSEVSDGPSVTLQVPHRYRYYGDEPPAPLAPLITN</sequence>
<keyword evidence="5" id="KW-0862">Zinc</keyword>
<keyword evidence="9" id="KW-0539">Nucleus</keyword>
<dbReference type="GO" id="GO:0008270">
    <property type="term" value="F:zinc ion binding"/>
    <property type="evidence" value="ECO:0007669"/>
    <property type="project" value="UniProtKB-KW"/>
</dbReference>
<dbReference type="FunFam" id="3.30.160.60:FF:000208">
    <property type="entry name" value="zinc finger protein Gfi-1b"/>
    <property type="match status" value="1"/>
</dbReference>
<comment type="subcellular location">
    <subcellularLocation>
        <location evidence="1">Nucleus</location>
    </subcellularLocation>
</comment>
<dbReference type="GO" id="GO:0003002">
    <property type="term" value="P:regionalization"/>
    <property type="evidence" value="ECO:0007669"/>
    <property type="project" value="UniProtKB-ARBA"/>
</dbReference>
<dbReference type="FunFam" id="3.30.160.60:FF:000148">
    <property type="entry name" value="zinc finger protein Gfi-1"/>
    <property type="match status" value="1"/>
</dbReference>
<proteinExistence type="predicted"/>
<dbReference type="GO" id="GO:0009887">
    <property type="term" value="P:animal organ morphogenesis"/>
    <property type="evidence" value="ECO:0007669"/>
    <property type="project" value="UniProtKB-ARBA"/>
</dbReference>
<organism evidence="14 15">
    <name type="scientific">Manduca sexta</name>
    <name type="common">Tobacco hawkmoth</name>
    <name type="synonym">Tobacco hornworm</name>
    <dbReference type="NCBI Taxonomy" id="7130"/>
    <lineage>
        <taxon>Eukaryota</taxon>
        <taxon>Metazoa</taxon>
        <taxon>Ecdysozoa</taxon>
        <taxon>Arthropoda</taxon>
        <taxon>Hexapoda</taxon>
        <taxon>Insecta</taxon>
        <taxon>Pterygota</taxon>
        <taxon>Neoptera</taxon>
        <taxon>Endopterygota</taxon>
        <taxon>Lepidoptera</taxon>
        <taxon>Glossata</taxon>
        <taxon>Ditrysia</taxon>
        <taxon>Bombycoidea</taxon>
        <taxon>Sphingidae</taxon>
        <taxon>Sphinginae</taxon>
        <taxon>Sphingini</taxon>
        <taxon>Manduca</taxon>
    </lineage>
</organism>
<evidence type="ECO:0000256" key="1">
    <source>
        <dbReference type="ARBA" id="ARBA00004123"/>
    </source>
</evidence>
<evidence type="ECO:0000256" key="12">
    <source>
        <dbReference type="SAM" id="Phobius"/>
    </source>
</evidence>
<dbReference type="GO" id="GO:0000978">
    <property type="term" value="F:RNA polymerase II cis-regulatory region sequence-specific DNA binding"/>
    <property type="evidence" value="ECO:0007669"/>
    <property type="project" value="TreeGrafter"/>
</dbReference>
<dbReference type="FunFam" id="3.30.160.60:FF:000432">
    <property type="entry name" value="zinc finger protein Gfi-1b isoform X1"/>
    <property type="match status" value="1"/>
</dbReference>
<evidence type="ECO:0000256" key="10">
    <source>
        <dbReference type="PROSITE-ProRule" id="PRU00042"/>
    </source>
</evidence>
<dbReference type="GO" id="GO:0000122">
    <property type="term" value="P:negative regulation of transcription by RNA polymerase II"/>
    <property type="evidence" value="ECO:0007669"/>
    <property type="project" value="UniProtKB-ARBA"/>
</dbReference>
<name>A0A922CVM0_MANSE</name>
<comment type="caution">
    <text evidence="14">The sequence shown here is derived from an EMBL/GenBank/DDBJ whole genome shotgun (WGS) entry which is preliminary data.</text>
</comment>
<reference evidence="14" key="1">
    <citation type="journal article" date="2016" name="Insect Biochem. Mol. Biol.">
        <title>Multifaceted biological insights from a draft genome sequence of the tobacco hornworm moth, Manduca sexta.</title>
        <authorList>
            <person name="Kanost M.R."/>
            <person name="Arrese E.L."/>
            <person name="Cao X."/>
            <person name="Chen Y.R."/>
            <person name="Chellapilla S."/>
            <person name="Goldsmith M.R."/>
            <person name="Grosse-Wilde E."/>
            <person name="Heckel D.G."/>
            <person name="Herndon N."/>
            <person name="Jiang H."/>
            <person name="Papanicolaou A."/>
            <person name="Qu J."/>
            <person name="Soulages J.L."/>
            <person name="Vogel H."/>
            <person name="Walters J."/>
            <person name="Waterhouse R.M."/>
            <person name="Ahn S.J."/>
            <person name="Almeida F.C."/>
            <person name="An C."/>
            <person name="Aqrawi P."/>
            <person name="Bretschneider A."/>
            <person name="Bryant W.B."/>
            <person name="Bucks S."/>
            <person name="Chao H."/>
            <person name="Chevignon G."/>
            <person name="Christen J.M."/>
            <person name="Clarke D.F."/>
            <person name="Dittmer N.T."/>
            <person name="Ferguson L.C.F."/>
            <person name="Garavelou S."/>
            <person name="Gordon K.H.J."/>
            <person name="Gunaratna R.T."/>
            <person name="Han Y."/>
            <person name="Hauser F."/>
            <person name="He Y."/>
            <person name="Heidel-Fischer H."/>
            <person name="Hirsh A."/>
            <person name="Hu Y."/>
            <person name="Jiang H."/>
            <person name="Kalra D."/>
            <person name="Klinner C."/>
            <person name="Konig C."/>
            <person name="Kovar C."/>
            <person name="Kroll A.R."/>
            <person name="Kuwar S.S."/>
            <person name="Lee S.L."/>
            <person name="Lehman R."/>
            <person name="Li K."/>
            <person name="Li Z."/>
            <person name="Liang H."/>
            <person name="Lovelace S."/>
            <person name="Lu Z."/>
            <person name="Mansfield J.H."/>
            <person name="McCulloch K.J."/>
            <person name="Mathew T."/>
            <person name="Morton B."/>
            <person name="Muzny D.M."/>
            <person name="Neunemann D."/>
            <person name="Ongeri F."/>
            <person name="Pauchet Y."/>
            <person name="Pu L.L."/>
            <person name="Pyrousis I."/>
            <person name="Rao X.J."/>
            <person name="Redding A."/>
            <person name="Roesel C."/>
            <person name="Sanchez-Gracia A."/>
            <person name="Schaack S."/>
            <person name="Shukla A."/>
            <person name="Tetreau G."/>
            <person name="Wang Y."/>
            <person name="Xiong G.H."/>
            <person name="Traut W."/>
            <person name="Walsh T.K."/>
            <person name="Worley K.C."/>
            <person name="Wu D."/>
            <person name="Wu W."/>
            <person name="Wu Y.Q."/>
            <person name="Zhang X."/>
            <person name="Zou Z."/>
            <person name="Zucker H."/>
            <person name="Briscoe A.D."/>
            <person name="Burmester T."/>
            <person name="Clem R.J."/>
            <person name="Feyereisen R."/>
            <person name="Grimmelikhuijzen C.J.P."/>
            <person name="Hamodrakas S.J."/>
            <person name="Hansson B.S."/>
            <person name="Huguet E."/>
            <person name="Jermiin L.S."/>
            <person name="Lan Q."/>
            <person name="Lehman H.K."/>
            <person name="Lorenzen M."/>
            <person name="Merzendorfer H."/>
            <person name="Michalopoulos I."/>
            <person name="Morton D.B."/>
            <person name="Muthukrishnan S."/>
            <person name="Oakeshott J.G."/>
            <person name="Palmer W."/>
            <person name="Park Y."/>
            <person name="Passarelli A.L."/>
            <person name="Rozas J."/>
            <person name="Schwartz L.M."/>
            <person name="Smith W."/>
            <person name="Southgate A."/>
            <person name="Vilcinskas A."/>
            <person name="Vogt R."/>
            <person name="Wang P."/>
            <person name="Werren J."/>
            <person name="Yu X.Q."/>
            <person name="Zhou J.J."/>
            <person name="Brown S.J."/>
            <person name="Scherer S.E."/>
            <person name="Richards S."/>
            <person name="Blissard G.W."/>
        </authorList>
    </citation>
    <scope>NUCLEOTIDE SEQUENCE</scope>
</reference>
<evidence type="ECO:0000256" key="2">
    <source>
        <dbReference type="ARBA" id="ARBA00022723"/>
    </source>
</evidence>
<evidence type="ECO:0000256" key="11">
    <source>
        <dbReference type="SAM" id="MobiDB-lite"/>
    </source>
</evidence>
<dbReference type="InterPro" id="IPR013087">
    <property type="entry name" value="Znf_C2H2_type"/>
</dbReference>
<evidence type="ECO:0000313" key="15">
    <source>
        <dbReference type="Proteomes" id="UP000791440"/>
    </source>
</evidence>
<feature type="region of interest" description="Disordered" evidence="11">
    <location>
        <begin position="114"/>
        <end position="134"/>
    </location>
</feature>
<feature type="region of interest" description="Disordered" evidence="11">
    <location>
        <begin position="15"/>
        <end position="53"/>
    </location>
</feature>
<dbReference type="GO" id="GO:0000981">
    <property type="term" value="F:DNA-binding transcription factor activity, RNA polymerase II-specific"/>
    <property type="evidence" value="ECO:0007669"/>
    <property type="project" value="TreeGrafter"/>
</dbReference>
<evidence type="ECO:0000256" key="5">
    <source>
        <dbReference type="ARBA" id="ARBA00022833"/>
    </source>
</evidence>
<dbReference type="EMBL" id="JH668637">
    <property type="protein sequence ID" value="KAG6459770.1"/>
    <property type="molecule type" value="Genomic_DNA"/>
</dbReference>
<keyword evidence="15" id="KW-1185">Reference proteome</keyword>
<evidence type="ECO:0000256" key="7">
    <source>
        <dbReference type="ARBA" id="ARBA00023125"/>
    </source>
</evidence>
<keyword evidence="12" id="KW-1133">Transmembrane helix</keyword>
<evidence type="ECO:0000256" key="6">
    <source>
        <dbReference type="ARBA" id="ARBA00023015"/>
    </source>
</evidence>
<reference evidence="14" key="2">
    <citation type="submission" date="2020-12" db="EMBL/GenBank/DDBJ databases">
        <authorList>
            <person name="Kanost M."/>
        </authorList>
    </citation>
    <scope>NUCLEOTIDE SEQUENCE</scope>
</reference>
<evidence type="ECO:0000256" key="3">
    <source>
        <dbReference type="ARBA" id="ARBA00022737"/>
    </source>
</evidence>
<dbReference type="FunFam" id="3.30.160.60:FF:002812">
    <property type="entry name" value="Neuroectoderm-expressed 2, isoform B"/>
    <property type="match status" value="1"/>
</dbReference>
<keyword evidence="8" id="KW-0804">Transcription</keyword>
<feature type="compositionally biased region" description="Polar residues" evidence="11">
    <location>
        <begin position="202"/>
        <end position="217"/>
    </location>
</feature>
<feature type="region of interest" description="Disordered" evidence="11">
    <location>
        <begin position="178"/>
        <end position="217"/>
    </location>
</feature>
<feature type="domain" description="C2H2-type" evidence="13">
    <location>
        <begin position="288"/>
        <end position="315"/>
    </location>
</feature>
<dbReference type="Proteomes" id="UP000791440">
    <property type="component" value="Unassembled WGS sequence"/>
</dbReference>
<dbReference type="GO" id="GO:0005634">
    <property type="term" value="C:nucleus"/>
    <property type="evidence" value="ECO:0007669"/>
    <property type="project" value="UniProtKB-SubCell"/>
</dbReference>
<dbReference type="PROSITE" id="PS50157">
    <property type="entry name" value="ZINC_FINGER_C2H2_2"/>
    <property type="match status" value="4"/>
</dbReference>
<dbReference type="PROSITE" id="PS00028">
    <property type="entry name" value="ZINC_FINGER_C2H2_1"/>
    <property type="match status" value="4"/>
</dbReference>
<gene>
    <name evidence="14" type="ORF">O3G_MSEX011584</name>
</gene>
<evidence type="ECO:0000256" key="4">
    <source>
        <dbReference type="ARBA" id="ARBA00022771"/>
    </source>
</evidence>
<keyword evidence="3" id="KW-0677">Repeat</keyword>
<dbReference type="InterPro" id="IPR036236">
    <property type="entry name" value="Znf_C2H2_sf"/>
</dbReference>
<accession>A0A922CVM0</accession>
<dbReference type="EMBL" id="JH668637">
    <property type="protein sequence ID" value="KAG6459771.1"/>
    <property type="molecule type" value="Genomic_DNA"/>
</dbReference>
<dbReference type="SUPFAM" id="SSF57667">
    <property type="entry name" value="beta-beta-alpha zinc fingers"/>
    <property type="match status" value="2"/>
</dbReference>
<evidence type="ECO:0000256" key="9">
    <source>
        <dbReference type="ARBA" id="ARBA00023242"/>
    </source>
</evidence>
<feature type="domain" description="C2H2-type" evidence="13">
    <location>
        <begin position="260"/>
        <end position="287"/>
    </location>
</feature>
<dbReference type="AlphaFoldDB" id="A0A922CVM0"/>
<evidence type="ECO:0000313" key="14">
    <source>
        <dbReference type="EMBL" id="KAG6459771.1"/>
    </source>
</evidence>
<feature type="domain" description="C2H2-type" evidence="13">
    <location>
        <begin position="316"/>
        <end position="344"/>
    </location>
</feature>
<dbReference type="Pfam" id="PF00096">
    <property type="entry name" value="zf-C2H2"/>
    <property type="match status" value="4"/>
</dbReference>